<reference evidence="2" key="1">
    <citation type="submission" date="2016-11" db="EMBL/GenBank/DDBJ databases">
        <authorList>
            <person name="Varghese N."/>
            <person name="Submissions S."/>
        </authorList>
    </citation>
    <scope>NUCLEOTIDE SEQUENCE [LARGE SCALE GENOMIC DNA]</scope>
    <source>
        <strain evidence="2">DSM 11792</strain>
    </source>
</reference>
<dbReference type="Proteomes" id="UP000184196">
    <property type="component" value="Unassembled WGS sequence"/>
</dbReference>
<name>A0A1M5EA37_9FIRM</name>
<dbReference type="Gene3D" id="1.20.1440.60">
    <property type="entry name" value="23S rRNA-intervening sequence"/>
    <property type="match status" value="1"/>
</dbReference>
<accession>A0A1M5EA37</accession>
<evidence type="ECO:0000313" key="2">
    <source>
        <dbReference type="Proteomes" id="UP000184196"/>
    </source>
</evidence>
<protein>
    <submittedName>
        <fullName evidence="1">Four helix bundle protein</fullName>
    </submittedName>
</protein>
<dbReference type="SUPFAM" id="SSF158446">
    <property type="entry name" value="IVS-encoded protein-like"/>
    <property type="match status" value="1"/>
</dbReference>
<dbReference type="PANTHER" id="PTHR38471">
    <property type="entry name" value="FOUR HELIX BUNDLE PROTEIN"/>
    <property type="match status" value="1"/>
</dbReference>
<organism evidence="1 2">
    <name type="scientific">Desulfofundulus australicus DSM 11792</name>
    <dbReference type="NCBI Taxonomy" id="1121425"/>
    <lineage>
        <taxon>Bacteria</taxon>
        <taxon>Bacillati</taxon>
        <taxon>Bacillota</taxon>
        <taxon>Clostridia</taxon>
        <taxon>Eubacteriales</taxon>
        <taxon>Peptococcaceae</taxon>
        <taxon>Desulfofundulus</taxon>
    </lineage>
</organism>
<dbReference type="AlphaFoldDB" id="A0A1M5EA37"/>
<gene>
    <name evidence="1" type="ORF">SAMN02745218_03012</name>
</gene>
<evidence type="ECO:0000313" key="1">
    <source>
        <dbReference type="EMBL" id="SHF75994.1"/>
    </source>
</evidence>
<dbReference type="InterPro" id="IPR012657">
    <property type="entry name" value="23S_rRNA-intervening_sequence"/>
</dbReference>
<dbReference type="NCBIfam" id="TIGR02436">
    <property type="entry name" value="four helix bundle protein"/>
    <property type="match status" value="1"/>
</dbReference>
<dbReference type="EMBL" id="FQUW01000073">
    <property type="protein sequence ID" value="SHF75994.1"/>
    <property type="molecule type" value="Genomic_DNA"/>
</dbReference>
<sequence>MIQGYQDLEVYRRSYRLALEMHRVTQTFPGIERHELGSQVRRAAISIVLNIVEGYGRKDSSAEFKHFLRNALGSCNETRVLIDIVADLGYITREQHSRLSQEYEILGKQIYRLKETWAKKKSDI</sequence>
<dbReference type="InterPro" id="IPR036583">
    <property type="entry name" value="23S_rRNA_IVS_sf"/>
</dbReference>
<dbReference type="Pfam" id="PF05635">
    <property type="entry name" value="23S_rRNA_IVP"/>
    <property type="match status" value="1"/>
</dbReference>
<dbReference type="PANTHER" id="PTHR38471:SF2">
    <property type="entry name" value="FOUR HELIX BUNDLE PROTEIN"/>
    <property type="match status" value="1"/>
</dbReference>
<proteinExistence type="predicted"/>
<keyword evidence="2" id="KW-1185">Reference proteome</keyword>
<dbReference type="CDD" id="cd16377">
    <property type="entry name" value="23S_rRNA_IVP_like"/>
    <property type="match status" value="1"/>
</dbReference>